<dbReference type="InterPro" id="IPR026015">
    <property type="entry name" value="ATP_synth_OSCP/delta_N_sf"/>
</dbReference>
<keyword evidence="5 8" id="KW-0472">Membrane</keyword>
<dbReference type="Gene3D" id="1.10.520.20">
    <property type="entry name" value="N-terminal domain of the delta subunit of the F1F0-ATP synthase"/>
    <property type="match status" value="1"/>
</dbReference>
<comment type="subcellular location">
    <subcellularLocation>
        <location evidence="8">Cellular thylakoid membrane</location>
        <topology evidence="8">Peripheral membrane protein</topology>
    </subcellularLocation>
    <subcellularLocation>
        <location evidence="1">Membrane</location>
    </subcellularLocation>
</comment>
<dbReference type="SUPFAM" id="SSF47928">
    <property type="entry name" value="N-terminal domain of the delta subunit of the F1F0-ATP synthase"/>
    <property type="match status" value="1"/>
</dbReference>
<dbReference type="InterPro" id="IPR000711">
    <property type="entry name" value="ATPase_OSCP/dsu"/>
</dbReference>
<keyword evidence="8" id="KW-0793">Thylakoid</keyword>
<dbReference type="InterPro" id="IPR020781">
    <property type="entry name" value="ATPase_OSCP/d_CS"/>
</dbReference>
<dbReference type="HAMAP" id="MF_01416">
    <property type="entry name" value="ATP_synth_delta_bact"/>
    <property type="match status" value="1"/>
</dbReference>
<dbReference type="PROSITE" id="PS00389">
    <property type="entry name" value="ATPASE_DELTA"/>
    <property type="match status" value="1"/>
</dbReference>
<protein>
    <recommendedName>
        <fullName evidence="8">ATP synthase subunit delta</fullName>
    </recommendedName>
    <alternativeName>
        <fullName evidence="8">ATP synthase F(1) sector subunit delta</fullName>
    </alternativeName>
    <alternativeName>
        <fullName evidence="8">F-type ATPase subunit delta</fullName>
        <shortName evidence="8">F-ATPase subunit delta</shortName>
    </alternativeName>
</protein>
<keyword evidence="3 8" id="KW-0375">Hydrogen ion transport</keyword>
<proteinExistence type="inferred from homology"/>
<evidence type="ECO:0000256" key="7">
    <source>
        <dbReference type="ARBA" id="ARBA00023310"/>
    </source>
</evidence>
<evidence type="ECO:0000256" key="3">
    <source>
        <dbReference type="ARBA" id="ARBA00022781"/>
    </source>
</evidence>
<dbReference type="Pfam" id="PF00213">
    <property type="entry name" value="OSCP"/>
    <property type="match status" value="1"/>
</dbReference>
<evidence type="ECO:0000256" key="9">
    <source>
        <dbReference type="SAM" id="Coils"/>
    </source>
</evidence>
<keyword evidence="9" id="KW-0175">Coiled coil</keyword>
<keyword evidence="11" id="KW-1185">Reference proteome</keyword>
<evidence type="ECO:0000256" key="4">
    <source>
        <dbReference type="ARBA" id="ARBA00023065"/>
    </source>
</evidence>
<keyword evidence="4 8" id="KW-0406">Ion transport</keyword>
<sequence length="184" mass="20028">MQSSSMIASIAEPYAQALMTLAQKESLVDRFGEDVTYLRGLLATSEELGALLANPFVKADDKKSVLDRLAGETLHPLMANFLKLLVDRKRIALLDTIAQKYQDLLRQFTNTALAEVTSAVELTEEQRQSAIERVKQLTGAASVELVTKVDTDLIGGVIIKVGSQVVDASLRGQLRRMALTLGAI</sequence>
<evidence type="ECO:0000256" key="1">
    <source>
        <dbReference type="ARBA" id="ARBA00004370"/>
    </source>
</evidence>
<dbReference type="PRINTS" id="PR00125">
    <property type="entry name" value="ATPASEDELTA"/>
</dbReference>
<keyword evidence="7 8" id="KW-0066">ATP synthesis</keyword>
<comment type="similarity">
    <text evidence="8">Belongs to the ATPase delta chain family.</text>
</comment>
<dbReference type="NCBIfam" id="TIGR01145">
    <property type="entry name" value="ATP_synt_delta"/>
    <property type="match status" value="1"/>
</dbReference>
<dbReference type="RefSeq" id="WP_393010360.1">
    <property type="nucleotide sequence ID" value="NZ_JAZAQF010000012.1"/>
</dbReference>
<comment type="function">
    <text evidence="8">This protein is part of the stalk that links CF(0) to CF(1). It either transmits conformational changes from CF(0) to CF(1) or is implicated in proton conduction.</text>
</comment>
<evidence type="ECO:0000256" key="5">
    <source>
        <dbReference type="ARBA" id="ARBA00023136"/>
    </source>
</evidence>
<evidence type="ECO:0000256" key="8">
    <source>
        <dbReference type="HAMAP-Rule" id="MF_01416"/>
    </source>
</evidence>
<evidence type="ECO:0000256" key="2">
    <source>
        <dbReference type="ARBA" id="ARBA00022448"/>
    </source>
</evidence>
<evidence type="ECO:0000313" key="10">
    <source>
        <dbReference type="EMBL" id="MFG3816454.1"/>
    </source>
</evidence>
<dbReference type="PANTHER" id="PTHR11910">
    <property type="entry name" value="ATP SYNTHASE DELTA CHAIN"/>
    <property type="match status" value="1"/>
</dbReference>
<evidence type="ECO:0000256" key="6">
    <source>
        <dbReference type="ARBA" id="ARBA00023196"/>
    </source>
</evidence>
<dbReference type="EMBL" id="JAZAQF010000012">
    <property type="protein sequence ID" value="MFG3816454.1"/>
    <property type="molecule type" value="Genomic_DNA"/>
</dbReference>
<evidence type="ECO:0000313" key="11">
    <source>
        <dbReference type="Proteomes" id="UP001604335"/>
    </source>
</evidence>
<comment type="function">
    <text evidence="8">F(1)F(0) ATP synthase produces ATP from ADP in the presence of a proton or sodium gradient. F-type ATPases consist of two structural domains, F(1) containing the extramembraneous catalytic core and F(0) containing the membrane proton channel, linked together by a central stalk and a peripheral stalk. During catalysis, ATP synthesis in the catalytic domain of F(1) is coupled via a rotary mechanism of the central stalk subunits to proton translocation.</text>
</comment>
<dbReference type="Proteomes" id="UP001604335">
    <property type="component" value="Unassembled WGS sequence"/>
</dbReference>
<reference evidence="11" key="1">
    <citation type="journal article" date="2024" name="Algal Res.">
        <title>Biochemical, toxicological and genomic investigation of a high-biomass producing Limnothrix strain isolated from Italian shallow drinking water reservoir.</title>
        <authorList>
            <person name="Simonazzi M."/>
            <person name="Shishido T.K."/>
            <person name="Delbaje E."/>
            <person name="Wahlsten M."/>
            <person name="Fewer D.P."/>
            <person name="Sivonen K."/>
            <person name="Pezzolesi L."/>
            <person name="Pistocchi R."/>
        </authorList>
    </citation>
    <scope>NUCLEOTIDE SEQUENCE [LARGE SCALE GENOMIC DNA]</scope>
    <source>
        <strain evidence="11">LRLZ20PSL1</strain>
    </source>
</reference>
<comment type="caution">
    <text evidence="10">The sequence shown here is derived from an EMBL/GenBank/DDBJ whole genome shotgun (WGS) entry which is preliminary data.</text>
</comment>
<name>A0ABW7C5G1_9CYAN</name>
<keyword evidence="6 8" id="KW-0139">CF(1)</keyword>
<keyword evidence="2 8" id="KW-0813">Transport</keyword>
<accession>A0ABW7C5G1</accession>
<feature type="coiled-coil region" evidence="9">
    <location>
        <begin position="113"/>
        <end position="140"/>
    </location>
</feature>
<organism evidence="10 11">
    <name type="scientific">Limnothrix redekei LRLZ20PSL1</name>
    <dbReference type="NCBI Taxonomy" id="3112953"/>
    <lineage>
        <taxon>Bacteria</taxon>
        <taxon>Bacillati</taxon>
        <taxon>Cyanobacteriota</taxon>
        <taxon>Cyanophyceae</taxon>
        <taxon>Pseudanabaenales</taxon>
        <taxon>Pseudanabaenaceae</taxon>
        <taxon>Limnothrix</taxon>
    </lineage>
</organism>
<gene>
    <name evidence="8 10" type="primary">atpH</name>
    <name evidence="8" type="synonym">atpD</name>
    <name evidence="10" type="ORF">VPK24_02305</name>
</gene>